<organism evidence="1 2">
    <name type="scientific">Alloscardovia macacae</name>
    <dbReference type="NCBI Taxonomy" id="1160091"/>
    <lineage>
        <taxon>Bacteria</taxon>
        <taxon>Bacillati</taxon>
        <taxon>Actinomycetota</taxon>
        <taxon>Actinomycetes</taxon>
        <taxon>Bifidobacteriales</taxon>
        <taxon>Bifidobacteriaceae</taxon>
        <taxon>Alloscardovia</taxon>
    </lineage>
</organism>
<comment type="caution">
    <text evidence="1">The sequence shown here is derived from an EMBL/GenBank/DDBJ whole genome shotgun (WGS) entry which is preliminary data.</text>
</comment>
<reference evidence="1 2" key="1">
    <citation type="journal article" date="2017" name="BMC Genomics">
        <title>Comparative genomic and phylogenomic analyses of the Bifidobacteriaceae family.</title>
        <authorList>
            <person name="Lugli G.A."/>
            <person name="Milani C."/>
            <person name="Turroni F."/>
            <person name="Duranti S."/>
            <person name="Mancabelli L."/>
            <person name="Mangifesta M."/>
            <person name="Ferrario C."/>
            <person name="Modesto M."/>
            <person name="Mattarelli P."/>
            <person name="Jiri K."/>
            <person name="van Sinderen D."/>
            <person name="Ventura M."/>
        </authorList>
    </citation>
    <scope>NUCLEOTIDE SEQUENCE [LARGE SCALE GENOMIC DNA]</scope>
    <source>
        <strain evidence="1 2">DSM 24762</strain>
    </source>
</reference>
<evidence type="ECO:0000313" key="1">
    <source>
        <dbReference type="EMBL" id="OZG54062.1"/>
    </source>
</evidence>
<dbReference type="Proteomes" id="UP000243657">
    <property type="component" value="Unassembled WGS sequence"/>
</dbReference>
<proteinExistence type="predicted"/>
<name>A0A261F4M2_9BIFI</name>
<sequence length="157" mass="17057">MTNIVNEPATSSQATANDGEPLEFHLAPHGTAFALCGKLIPLETTVQASGTAEAMDMGTICPLCELERDMLASEGHYMGLTVSQSKQRDMFTVFVLTFAKASMNEYVHAVEDVSLCSRICEGNISISDVERLAQYARVDTMALMALFAQKISTNNKE</sequence>
<evidence type="ECO:0000313" key="2">
    <source>
        <dbReference type="Proteomes" id="UP000243657"/>
    </source>
</evidence>
<gene>
    <name evidence="1" type="ORF">ALMA_1026</name>
</gene>
<dbReference type="RefSeq" id="WP_094726686.1">
    <property type="nucleotide sequence ID" value="NZ_JBHLWS010000012.1"/>
</dbReference>
<accession>A0A261F4M2</accession>
<protein>
    <submittedName>
        <fullName evidence="1">Uncharacterized protein</fullName>
    </submittedName>
</protein>
<dbReference type="EMBL" id="MWWT01000006">
    <property type="protein sequence ID" value="OZG54062.1"/>
    <property type="molecule type" value="Genomic_DNA"/>
</dbReference>
<dbReference type="AlphaFoldDB" id="A0A261F4M2"/>
<keyword evidence="2" id="KW-1185">Reference proteome</keyword>